<dbReference type="PRINTS" id="PR00417">
    <property type="entry name" value="PRTPISMRASEI"/>
</dbReference>
<dbReference type="GO" id="GO:0003917">
    <property type="term" value="F:DNA topoisomerase type I (single strand cut, ATP-independent) activity"/>
    <property type="evidence" value="ECO:0007669"/>
    <property type="project" value="UniProtKB-EC"/>
</dbReference>
<evidence type="ECO:0000256" key="11">
    <source>
        <dbReference type="ARBA" id="ARBA00031985"/>
    </source>
</evidence>
<dbReference type="InterPro" id="IPR000380">
    <property type="entry name" value="Topo_IA"/>
</dbReference>
<dbReference type="GO" id="GO:0008270">
    <property type="term" value="F:zinc ion binding"/>
    <property type="evidence" value="ECO:0007669"/>
    <property type="project" value="UniProtKB-KW"/>
</dbReference>
<dbReference type="InterPro" id="IPR003602">
    <property type="entry name" value="Topo_IA_DNA-bd_dom"/>
</dbReference>
<dbReference type="Proteomes" id="UP000269410">
    <property type="component" value="Unassembled WGS sequence"/>
</dbReference>
<evidence type="ECO:0000256" key="7">
    <source>
        <dbReference type="ARBA" id="ARBA00023029"/>
    </source>
</evidence>
<dbReference type="InterPro" id="IPR005733">
    <property type="entry name" value="TopoI_bac-type"/>
</dbReference>
<dbReference type="Pfam" id="PF01396">
    <property type="entry name" value="Zn_ribbon_Top1"/>
    <property type="match status" value="1"/>
</dbReference>
<dbReference type="InterPro" id="IPR023405">
    <property type="entry name" value="Topo_IA_core_domain"/>
</dbReference>
<dbReference type="PANTHER" id="PTHR42785">
    <property type="entry name" value="DNA TOPOISOMERASE, TYPE IA, CORE"/>
    <property type="match status" value="1"/>
</dbReference>
<dbReference type="GO" id="GO:0005694">
    <property type="term" value="C:chromosome"/>
    <property type="evidence" value="ECO:0007669"/>
    <property type="project" value="InterPro"/>
</dbReference>
<dbReference type="GO" id="GO:0006265">
    <property type="term" value="P:DNA topological change"/>
    <property type="evidence" value="ECO:0007669"/>
    <property type="project" value="InterPro"/>
</dbReference>
<keyword evidence="5" id="KW-0863">Zinc-finger</keyword>
<name>A0A3M0Z154_9BACT</name>
<dbReference type="Gene3D" id="3.30.65.10">
    <property type="entry name" value="Bacterial Topoisomerase I, domain 1"/>
    <property type="match status" value="1"/>
</dbReference>
<dbReference type="InterPro" id="IPR003601">
    <property type="entry name" value="Topo_IA_2"/>
</dbReference>
<evidence type="ECO:0000259" key="14">
    <source>
        <dbReference type="PROSITE" id="PS52039"/>
    </source>
</evidence>
<dbReference type="InterPro" id="IPR013826">
    <property type="entry name" value="Topo_IA_cen_sub3"/>
</dbReference>
<dbReference type="Gene3D" id="2.70.20.10">
    <property type="entry name" value="Topoisomerase I, domain 3"/>
    <property type="match status" value="1"/>
</dbReference>
<keyword evidence="4" id="KW-0479">Metal-binding</keyword>
<evidence type="ECO:0000256" key="8">
    <source>
        <dbReference type="ARBA" id="ARBA00023125"/>
    </source>
</evidence>
<dbReference type="SUPFAM" id="SSF57783">
    <property type="entry name" value="Zinc beta-ribbon"/>
    <property type="match status" value="1"/>
</dbReference>
<evidence type="ECO:0000256" key="5">
    <source>
        <dbReference type="ARBA" id="ARBA00022771"/>
    </source>
</evidence>
<dbReference type="GO" id="GO:0003677">
    <property type="term" value="F:DNA binding"/>
    <property type="evidence" value="ECO:0007669"/>
    <property type="project" value="UniProtKB-KW"/>
</dbReference>
<dbReference type="AlphaFoldDB" id="A0A3M0Z154"/>
<evidence type="ECO:0000256" key="6">
    <source>
        <dbReference type="ARBA" id="ARBA00022833"/>
    </source>
</evidence>
<comment type="similarity">
    <text evidence="2">Belongs to the type IA topoisomerase family.</text>
</comment>
<keyword evidence="6" id="KW-0862">Zinc</keyword>
<dbReference type="InterPro" id="IPR023406">
    <property type="entry name" value="Topo_IA_AS"/>
</dbReference>
<protein>
    <recommendedName>
        <fullName evidence="3">DNA topoisomerase</fullName>
        <ecNumber evidence="3">5.6.2.1</ecNumber>
    </recommendedName>
    <alternativeName>
        <fullName evidence="13">Omega-protein</fullName>
    </alternativeName>
    <alternativeName>
        <fullName evidence="12">Relaxing enzyme</fullName>
    </alternativeName>
    <alternativeName>
        <fullName evidence="10">Swivelase</fullName>
    </alternativeName>
    <alternativeName>
        <fullName evidence="11">Untwisting enzyme</fullName>
    </alternativeName>
</protein>
<comment type="catalytic activity">
    <reaction evidence="1">
        <text>ATP-independent breakage of single-stranded DNA, followed by passage and rejoining.</text>
        <dbReference type="EC" id="5.6.2.1"/>
    </reaction>
</comment>
<feature type="domain" description="Topo IA-type catalytic" evidence="14">
    <location>
        <begin position="32"/>
        <end position="492"/>
    </location>
</feature>
<dbReference type="Pfam" id="PF01131">
    <property type="entry name" value="Topoisom_bac"/>
    <property type="match status" value="1"/>
</dbReference>
<dbReference type="SMART" id="SM00436">
    <property type="entry name" value="TOP1Bc"/>
    <property type="match status" value="1"/>
</dbReference>
<evidence type="ECO:0000256" key="3">
    <source>
        <dbReference type="ARBA" id="ARBA00012891"/>
    </source>
</evidence>
<dbReference type="InterPro" id="IPR013824">
    <property type="entry name" value="Topo_IA_cen_sub1"/>
</dbReference>
<dbReference type="SMART" id="SM00437">
    <property type="entry name" value="TOP1Ac"/>
    <property type="match status" value="1"/>
</dbReference>
<evidence type="ECO:0000256" key="9">
    <source>
        <dbReference type="ARBA" id="ARBA00023235"/>
    </source>
</evidence>
<dbReference type="PANTHER" id="PTHR42785:SF1">
    <property type="entry name" value="DNA TOPOISOMERASE"/>
    <property type="match status" value="1"/>
</dbReference>
<dbReference type="SUPFAM" id="SSF56712">
    <property type="entry name" value="Prokaryotic type I DNA topoisomerase"/>
    <property type="match status" value="1"/>
</dbReference>
<dbReference type="Gene3D" id="1.10.290.10">
    <property type="entry name" value="Topoisomerase I, domain 4"/>
    <property type="match status" value="1"/>
</dbReference>
<proteinExistence type="inferred from homology"/>
<dbReference type="InterPro" id="IPR013497">
    <property type="entry name" value="Topo_IA_cen"/>
</dbReference>
<organism evidence="15 16">
    <name type="scientific">Candidatus Dojkabacteria bacterium</name>
    <dbReference type="NCBI Taxonomy" id="2099670"/>
    <lineage>
        <taxon>Bacteria</taxon>
        <taxon>Candidatus Dojkabacteria</taxon>
    </lineage>
</organism>
<evidence type="ECO:0000256" key="13">
    <source>
        <dbReference type="ARBA" id="ARBA00032877"/>
    </source>
</evidence>
<evidence type="ECO:0000256" key="12">
    <source>
        <dbReference type="ARBA" id="ARBA00032235"/>
    </source>
</evidence>
<dbReference type="InterPro" id="IPR013825">
    <property type="entry name" value="Topo_IA_cen_sub2"/>
</dbReference>
<keyword evidence="7" id="KW-0799">Topoisomerase</keyword>
<comment type="caution">
    <text evidence="15">The sequence shown here is derived from an EMBL/GenBank/DDBJ whole genome shotgun (WGS) entry which is preliminary data.</text>
</comment>
<dbReference type="PROSITE" id="PS00396">
    <property type="entry name" value="TOPO_IA_1"/>
    <property type="match status" value="1"/>
</dbReference>
<evidence type="ECO:0000256" key="1">
    <source>
        <dbReference type="ARBA" id="ARBA00000213"/>
    </source>
</evidence>
<accession>A0A3M0Z154</accession>
<dbReference type="NCBIfam" id="TIGR01051">
    <property type="entry name" value="topA_bact"/>
    <property type="match status" value="1"/>
</dbReference>
<reference evidence="15 16" key="1">
    <citation type="submission" date="2018-10" db="EMBL/GenBank/DDBJ databases">
        <title>Thermophilic Lithotrophy and Phototrophy in an Intertidal, Iron-rich, Geothermal Spring.</title>
        <authorList>
            <person name="Ward L.M."/>
            <person name="Idei A."/>
            <person name="Nakagawa M."/>
            <person name="Ueno Y."/>
            <person name="Fischer W."/>
            <person name="Mcglynn S.E."/>
        </authorList>
    </citation>
    <scope>NUCLEOTIDE SEQUENCE [LARGE SCALE GENOMIC DNA]</scope>
    <source>
        <strain evidence="15">J137</strain>
    </source>
</reference>
<dbReference type="Gene3D" id="1.10.460.10">
    <property type="entry name" value="Topoisomerase I, domain 2"/>
    <property type="match status" value="1"/>
</dbReference>
<evidence type="ECO:0000313" key="15">
    <source>
        <dbReference type="EMBL" id="RMD77773.1"/>
    </source>
</evidence>
<evidence type="ECO:0000256" key="10">
    <source>
        <dbReference type="ARBA" id="ARBA00030003"/>
    </source>
</evidence>
<dbReference type="EC" id="5.6.2.1" evidence="3"/>
<dbReference type="EMBL" id="RFKV01000002">
    <property type="protein sequence ID" value="RMD77773.1"/>
    <property type="molecule type" value="Genomic_DNA"/>
</dbReference>
<dbReference type="InterPro" id="IPR013498">
    <property type="entry name" value="Topo_IA_Znf"/>
</dbReference>
<evidence type="ECO:0000256" key="2">
    <source>
        <dbReference type="ARBA" id="ARBA00009446"/>
    </source>
</evidence>
<dbReference type="PROSITE" id="PS52039">
    <property type="entry name" value="TOPO_IA_2"/>
    <property type="match status" value="1"/>
</dbReference>
<sequence>MKSNMSLSRIVFTEVTRDAILNALNNQRRGIDINLVQAQQSRRLLDRIVGYGISPLLWKKITFGLSAGRVQSVALKILVEREIERRNFTPNEYWSFEADFTFVSPSKPVDIKISYINKPNSNESEDRQSLDLNEDEVETEMKQTETFTLKSLHGKNPEIKSKEEAAMICSDLVKRSFLIKLIAKKIVKKNPQPPFKTSTFQQNAVNKLSISSKKAMQIAQRLYEKGHITYIRTDSVHMSLQAVEEARAVIKSFFGEEYLPASINHYENKSPNSQESHECIRPVSFEKTSKDLGLSLEETKVYDLIYKQAIASQMSQQVIQVSTIDVSDADNVYVFRSNHSVVLFPGYNKVFETQDQDFSDSRNRNELYDLPEGSKVYLKSVESIQHFTSPPSRYSEASLIKRLEELGVGRPSTYSTILGVIQQRTYVEKLGKYFVPTVMGETVIKLLDKYFENIVDYYFTAKVEYNLDQIAEGKLKWDDYIRDFYNDFDKKLKYADETIKRGEFTELGLAPESIKCPNCRSGMLIKLGRFGKFYSCSRFPECSGIIAFETEQSDKKIKGIDLKDIEPPPRTEDGRDYNLKKGQYGYFWAHPDYPKMKDVKPINFNRAFIMRNFKEIPTTGDGREFTLRLGRFGYFWAHPEYPKIRQIIKIPKDEIS</sequence>
<evidence type="ECO:0000313" key="16">
    <source>
        <dbReference type="Proteomes" id="UP000269410"/>
    </source>
</evidence>
<gene>
    <name evidence="15" type="primary">topA</name>
    <name evidence="15" type="ORF">D6810_00035</name>
</gene>
<keyword evidence="9 15" id="KW-0413">Isomerase</keyword>
<evidence type="ECO:0000256" key="4">
    <source>
        <dbReference type="ARBA" id="ARBA00022723"/>
    </source>
</evidence>
<keyword evidence="8" id="KW-0238">DNA-binding</keyword>
<dbReference type="CDD" id="cd00186">
    <property type="entry name" value="TOP1Ac"/>
    <property type="match status" value="1"/>
</dbReference>